<dbReference type="NCBIfam" id="TIGR02228">
    <property type="entry name" value="sigpep_I_arch"/>
    <property type="match status" value="1"/>
</dbReference>
<evidence type="ECO:0000256" key="8">
    <source>
        <dbReference type="ARBA" id="ARBA00022968"/>
    </source>
</evidence>
<dbReference type="EMBL" id="KZ559200">
    <property type="protein sequence ID" value="PLB33633.1"/>
    <property type="molecule type" value="Genomic_DNA"/>
</dbReference>
<evidence type="ECO:0000313" key="14">
    <source>
        <dbReference type="EMBL" id="PLB33633.1"/>
    </source>
</evidence>
<keyword evidence="8" id="KW-0735">Signal-anchor</keyword>
<evidence type="ECO:0000256" key="7">
    <source>
        <dbReference type="ARBA" id="ARBA00022824"/>
    </source>
</evidence>
<keyword evidence="6" id="KW-0812">Transmembrane</keyword>
<dbReference type="GO" id="GO:0006465">
    <property type="term" value="P:signal peptide processing"/>
    <property type="evidence" value="ECO:0007669"/>
    <property type="project" value="UniProtKB-UniRule"/>
</dbReference>
<keyword evidence="10" id="KW-0472">Membrane</keyword>
<evidence type="ECO:0000256" key="6">
    <source>
        <dbReference type="ARBA" id="ARBA00022692"/>
    </source>
</evidence>
<keyword evidence="15" id="KW-1185">Reference proteome</keyword>
<name>A0A2I2EZ28_ASPCN</name>
<evidence type="ECO:0000256" key="4">
    <source>
        <dbReference type="ARBA" id="ARBA00013208"/>
    </source>
</evidence>
<comment type="catalytic activity">
    <reaction evidence="1 13">
        <text>Cleavage of hydrophobic, N-terminal signal or leader sequences from secreted and periplasmic proteins.</text>
        <dbReference type="EC" id="3.4.21.89"/>
    </reaction>
</comment>
<evidence type="ECO:0000256" key="11">
    <source>
        <dbReference type="ARBA" id="ARBA00045533"/>
    </source>
</evidence>
<evidence type="ECO:0000256" key="3">
    <source>
        <dbReference type="ARBA" id="ARBA00011035"/>
    </source>
</evidence>
<evidence type="ECO:0000256" key="1">
    <source>
        <dbReference type="ARBA" id="ARBA00000677"/>
    </source>
</evidence>
<keyword evidence="9" id="KW-1133">Transmembrane helix</keyword>
<gene>
    <name evidence="14" type="ORF">BDW47DRAFT_121056</name>
</gene>
<dbReference type="PANTHER" id="PTHR10806">
    <property type="entry name" value="SIGNAL PEPTIDASE COMPLEX CATALYTIC SUBUNIT SEC11"/>
    <property type="match status" value="1"/>
</dbReference>
<evidence type="ECO:0000256" key="9">
    <source>
        <dbReference type="ARBA" id="ARBA00022989"/>
    </source>
</evidence>
<evidence type="ECO:0000256" key="13">
    <source>
        <dbReference type="RuleBase" id="RU362047"/>
    </source>
</evidence>
<dbReference type="Proteomes" id="UP000234585">
    <property type="component" value="Unassembled WGS sequence"/>
</dbReference>
<keyword evidence="7 13" id="KW-0256">Endoplasmic reticulum</keyword>
<protein>
    <recommendedName>
        <fullName evidence="5 13">Signal peptidase complex catalytic subunit SEC11</fullName>
        <ecNumber evidence="4 13">3.4.21.89</ecNumber>
    </recommendedName>
</protein>
<dbReference type="AlphaFoldDB" id="A0A2I2EZ28"/>
<reference evidence="14 15" key="1">
    <citation type="submission" date="2017-12" db="EMBL/GenBank/DDBJ databases">
        <authorList>
            <consortium name="DOE Joint Genome Institute"/>
            <person name="Haridas S."/>
            <person name="Kjaerbolling I."/>
            <person name="Vesth T.C."/>
            <person name="Frisvad J.C."/>
            <person name="Nybo J.L."/>
            <person name="Theobald S."/>
            <person name="Kuo A."/>
            <person name="Bowyer P."/>
            <person name="Matsuda Y."/>
            <person name="Mondo S."/>
            <person name="Lyhne E.K."/>
            <person name="Kogle M.E."/>
            <person name="Clum A."/>
            <person name="Lipzen A."/>
            <person name="Salamov A."/>
            <person name="Ngan C.Y."/>
            <person name="Daum C."/>
            <person name="Chiniquy J."/>
            <person name="Barry K."/>
            <person name="LaButti K."/>
            <person name="Simmons B.A."/>
            <person name="Magnuson J.K."/>
            <person name="Mortensen U.H."/>
            <person name="Larsen T.O."/>
            <person name="Grigoriev I.V."/>
            <person name="Baker S.E."/>
            <person name="Andersen M.R."/>
            <person name="Nordberg H.P."/>
            <person name="Cantor M.N."/>
            <person name="Hua S.X."/>
        </authorList>
    </citation>
    <scope>NUCLEOTIDE SEQUENCE [LARGE SCALE GENOMIC DNA]</scope>
    <source>
        <strain evidence="14 15">CBS 102.13</strain>
    </source>
</reference>
<dbReference type="GO" id="GO:0004252">
    <property type="term" value="F:serine-type endopeptidase activity"/>
    <property type="evidence" value="ECO:0007669"/>
    <property type="project" value="InterPro"/>
</dbReference>
<dbReference type="GO" id="GO:0005787">
    <property type="term" value="C:signal peptidase complex"/>
    <property type="evidence" value="ECO:0007669"/>
    <property type="project" value="TreeGrafter"/>
</dbReference>
<dbReference type="STRING" id="41067.A0A2I2EZ28"/>
<dbReference type="CDD" id="cd06530">
    <property type="entry name" value="S26_SPase_I"/>
    <property type="match status" value="1"/>
</dbReference>
<comment type="function">
    <text evidence="11">Catalytic component of the signal peptidase complex (SPC) which catalyzes the cleavage of N-terminal signal sequences from nascent proteins as they are translocated into the lumen of the endoplasmic reticulum. Specifically cleaves N-terminal signal peptides that contain a hydrophobic alpha-helix (h-region) shorter than 18-20 amino acids.</text>
</comment>
<dbReference type="InterPro" id="IPR019533">
    <property type="entry name" value="Peptidase_S26"/>
</dbReference>
<dbReference type="OrthoDB" id="10257561at2759"/>
<dbReference type="PANTHER" id="PTHR10806:SF6">
    <property type="entry name" value="SIGNAL PEPTIDASE COMPLEX CATALYTIC SUBUNIT SEC11"/>
    <property type="match status" value="1"/>
</dbReference>
<evidence type="ECO:0000256" key="5">
    <source>
        <dbReference type="ARBA" id="ARBA00019685"/>
    </source>
</evidence>
<evidence type="ECO:0000256" key="2">
    <source>
        <dbReference type="ARBA" id="ARBA00004648"/>
    </source>
</evidence>
<comment type="subcellular location">
    <subcellularLocation>
        <location evidence="2">Endoplasmic reticulum membrane</location>
        <topology evidence="2">Single-pass type II membrane protein</topology>
    </subcellularLocation>
</comment>
<keyword evidence="13" id="KW-0645">Protease</keyword>
<evidence type="ECO:0000313" key="15">
    <source>
        <dbReference type="Proteomes" id="UP000234585"/>
    </source>
</evidence>
<sequence>MHTRKIIGLCLRLSLALTVPLMFWKALTIITGSTHPIIVVISESMSPAFNRGDILFLRNRQSWIQVGEIPVIWFKGLPLPLVHRAVRTVVLDTMRQGIMTKGDNNVVDDTLLYPAGKEFVDREEIIGVVKGSIPWLGWVAILLQNYPQIMQLGGGALLLGITLFT</sequence>
<keyword evidence="13" id="KW-0378">Hydrolase</keyword>
<comment type="similarity">
    <text evidence="3 13">Belongs to the peptidase S26B family.</text>
</comment>
<evidence type="ECO:0000256" key="12">
    <source>
        <dbReference type="ARBA" id="ARBA00047037"/>
    </source>
</evidence>
<dbReference type="RefSeq" id="XP_024667645.1">
    <property type="nucleotide sequence ID" value="XM_024815570.1"/>
</dbReference>
<dbReference type="InterPro" id="IPR001733">
    <property type="entry name" value="Peptidase_S26B"/>
</dbReference>
<dbReference type="SUPFAM" id="SSF51306">
    <property type="entry name" value="LexA/Signal peptidase"/>
    <property type="match status" value="1"/>
</dbReference>
<dbReference type="GO" id="GO:0009003">
    <property type="term" value="F:signal peptidase activity"/>
    <property type="evidence" value="ECO:0007669"/>
    <property type="project" value="UniProtKB-EC"/>
</dbReference>
<comment type="subunit">
    <text evidence="12">Component of the signal peptidase complex (SPC) composed of a catalytic subunit SEC11 and three accessory subunits SPC1, SPC2 and SPC3. The complex induces a local thinning of the ER membrane which is used to measure the length of the signal peptide (SP) h-region of protein substrates. This ensures the selectivity of the complex towards h-regions shorter than 18-20 amino acids. SPC associates with the translocon complex.</text>
</comment>
<dbReference type="PRINTS" id="PR00728">
    <property type="entry name" value="SIGNALPTASE"/>
</dbReference>
<dbReference type="InterPro" id="IPR036286">
    <property type="entry name" value="LexA/Signal_pep-like_sf"/>
</dbReference>
<proteinExistence type="inferred from homology"/>
<organism evidence="14 15">
    <name type="scientific">Aspergillus candidus</name>
    <dbReference type="NCBI Taxonomy" id="41067"/>
    <lineage>
        <taxon>Eukaryota</taxon>
        <taxon>Fungi</taxon>
        <taxon>Dikarya</taxon>
        <taxon>Ascomycota</taxon>
        <taxon>Pezizomycotina</taxon>
        <taxon>Eurotiomycetes</taxon>
        <taxon>Eurotiomycetidae</taxon>
        <taxon>Eurotiales</taxon>
        <taxon>Aspergillaceae</taxon>
        <taxon>Aspergillus</taxon>
        <taxon>Aspergillus subgen. Circumdati</taxon>
    </lineage>
</organism>
<dbReference type="EC" id="3.4.21.89" evidence="4 13"/>
<evidence type="ECO:0000256" key="10">
    <source>
        <dbReference type="ARBA" id="ARBA00023136"/>
    </source>
</evidence>
<dbReference type="GeneID" id="36522730"/>
<accession>A0A2I2EZ28</accession>